<reference evidence="1 2" key="1">
    <citation type="submission" date="2018-11" db="EMBL/GenBank/DDBJ databases">
        <authorList>
            <consortium name="Pathogen Informatics"/>
        </authorList>
    </citation>
    <scope>NUCLEOTIDE SEQUENCE [LARGE SCALE GENOMIC DNA]</scope>
</reference>
<dbReference type="WBParaSite" id="HPBE_0000541101-mRNA-1">
    <property type="protein sequence ID" value="HPBE_0000541101-mRNA-1"/>
    <property type="gene ID" value="HPBE_0000541101"/>
</dbReference>
<sequence>MNVELNCPELSSRGLVPAERHRGRALWAVLDRWKVLVGATHLASAPATTAYFGSDTESHEAPLGPNLFMRWFALLIVLTVISAKSAGELLTTVFGYRISVR</sequence>
<organism evidence="2 3">
    <name type="scientific">Heligmosomoides polygyrus</name>
    <name type="common">Parasitic roundworm</name>
    <dbReference type="NCBI Taxonomy" id="6339"/>
    <lineage>
        <taxon>Eukaryota</taxon>
        <taxon>Metazoa</taxon>
        <taxon>Ecdysozoa</taxon>
        <taxon>Nematoda</taxon>
        <taxon>Chromadorea</taxon>
        <taxon>Rhabditida</taxon>
        <taxon>Rhabditina</taxon>
        <taxon>Rhabditomorpha</taxon>
        <taxon>Strongyloidea</taxon>
        <taxon>Heligmosomidae</taxon>
        <taxon>Heligmosomoides</taxon>
    </lineage>
</organism>
<name>A0A183FFS4_HELPZ</name>
<evidence type="ECO:0000313" key="2">
    <source>
        <dbReference type="Proteomes" id="UP000050761"/>
    </source>
</evidence>
<keyword evidence="2" id="KW-1185">Reference proteome</keyword>
<protein>
    <submittedName>
        <fullName evidence="3">ABC transporter permease</fullName>
    </submittedName>
</protein>
<dbReference type="EMBL" id="UZAH01025464">
    <property type="protein sequence ID" value="VDO64437.1"/>
    <property type="molecule type" value="Genomic_DNA"/>
</dbReference>
<accession>A0A3P7XW79</accession>
<evidence type="ECO:0000313" key="1">
    <source>
        <dbReference type="EMBL" id="VDO64437.1"/>
    </source>
</evidence>
<evidence type="ECO:0000313" key="3">
    <source>
        <dbReference type="WBParaSite" id="HPBE_0000541101-mRNA-1"/>
    </source>
</evidence>
<reference evidence="3" key="2">
    <citation type="submission" date="2019-09" db="UniProtKB">
        <authorList>
            <consortium name="WormBaseParasite"/>
        </authorList>
    </citation>
    <scope>IDENTIFICATION</scope>
</reference>
<accession>A0A183FFS4</accession>
<dbReference type="Proteomes" id="UP000050761">
    <property type="component" value="Unassembled WGS sequence"/>
</dbReference>
<proteinExistence type="predicted"/>
<dbReference type="AlphaFoldDB" id="A0A183FFS4"/>
<gene>
    <name evidence="1" type="ORF">HPBE_LOCUS5404</name>
</gene>